<evidence type="ECO:0008006" key="3">
    <source>
        <dbReference type="Google" id="ProtNLM"/>
    </source>
</evidence>
<gene>
    <name evidence="1" type="ORF">OSV15_15950</name>
</gene>
<dbReference type="EMBL" id="CP113257">
    <property type="protein sequence ID" value="WAE51161.1"/>
    <property type="molecule type" value="Genomic_DNA"/>
</dbReference>
<sequence length="227" mass="23100">MTAPVIPALPAPPVRSDAPSDFAAKADAFAASLVAFVDDVNGSASFIDQRATDADNRATDSANSASAAAQAKTDAELARDAAQNVANFKGAWSSLSGALNPPASVTHNGQIWSLLYALGNVAASEPGVSADWVVQGGIDASKTANFTAGRNSAYWLGSSITVTLPDTTTPPPTGTFVRLTKALTANPVVQAGAGSAVIATSKGNDTSVTFDVNAEIIFIFNGTNWEV</sequence>
<proteinExistence type="predicted"/>
<protein>
    <recommendedName>
        <fullName evidence="3">Tail fiber protein</fullName>
    </recommendedName>
</protein>
<organism evidence="1 2">
    <name type="scientific">Stutzerimonas frequens</name>
    <dbReference type="NCBI Taxonomy" id="2968969"/>
    <lineage>
        <taxon>Bacteria</taxon>
        <taxon>Pseudomonadati</taxon>
        <taxon>Pseudomonadota</taxon>
        <taxon>Gammaproteobacteria</taxon>
        <taxon>Pseudomonadales</taxon>
        <taxon>Pseudomonadaceae</taxon>
        <taxon>Stutzerimonas</taxon>
    </lineage>
</organism>
<dbReference type="Proteomes" id="UP001164632">
    <property type="component" value="Chromosome"/>
</dbReference>
<dbReference type="RefSeq" id="WP_267930780.1">
    <property type="nucleotide sequence ID" value="NZ_CP113257.1"/>
</dbReference>
<evidence type="ECO:0000313" key="2">
    <source>
        <dbReference type="Proteomes" id="UP001164632"/>
    </source>
</evidence>
<name>A0AA47HXX9_9GAMM</name>
<evidence type="ECO:0000313" key="1">
    <source>
        <dbReference type="EMBL" id="WAE51161.1"/>
    </source>
</evidence>
<reference evidence="1" key="1">
    <citation type="submission" date="2022-11" db="EMBL/GenBank/DDBJ databases">
        <title>Genomic of Pseudomonas TF18.</title>
        <authorList>
            <person name="Liu T."/>
        </authorList>
    </citation>
    <scope>NUCLEOTIDE SEQUENCE</scope>
    <source>
        <strain evidence="1">TF18</strain>
    </source>
</reference>
<accession>A0AA47HXX9</accession>
<dbReference type="AlphaFoldDB" id="A0AA47HXX9"/>